<evidence type="ECO:0000256" key="2">
    <source>
        <dbReference type="ARBA" id="ARBA00023043"/>
    </source>
</evidence>
<reference evidence="5" key="1">
    <citation type="submission" date="2021-03" db="EMBL/GenBank/DDBJ databases">
        <title>Comparative genomics and phylogenomic investigation of the class Geoglossomycetes provide insights into ecological specialization and systematics.</title>
        <authorList>
            <person name="Melie T."/>
            <person name="Pirro S."/>
            <person name="Miller A.N."/>
            <person name="Quandt A."/>
        </authorList>
    </citation>
    <scope>NUCLEOTIDE SEQUENCE</scope>
    <source>
        <strain evidence="5">CAQ_001_2017</strain>
    </source>
</reference>
<evidence type="ECO:0000313" key="5">
    <source>
        <dbReference type="EMBL" id="KAH0556941.1"/>
    </source>
</evidence>
<dbReference type="PROSITE" id="PS50297">
    <property type="entry name" value="ANK_REP_REGION"/>
    <property type="match status" value="4"/>
</dbReference>
<dbReference type="EMBL" id="JAGHQM010000966">
    <property type="protein sequence ID" value="KAH0556941.1"/>
    <property type="molecule type" value="Genomic_DNA"/>
</dbReference>
<evidence type="ECO:0008006" key="7">
    <source>
        <dbReference type="Google" id="ProtNLM"/>
    </source>
</evidence>
<feature type="compositionally biased region" description="Polar residues" evidence="4">
    <location>
        <begin position="638"/>
        <end position="648"/>
    </location>
</feature>
<dbReference type="GO" id="GO:0085020">
    <property type="term" value="P:protein K6-linked ubiquitination"/>
    <property type="evidence" value="ECO:0007669"/>
    <property type="project" value="TreeGrafter"/>
</dbReference>
<dbReference type="PANTHER" id="PTHR24171">
    <property type="entry name" value="ANKYRIN REPEAT DOMAIN-CONTAINING PROTEIN 39-RELATED"/>
    <property type="match status" value="1"/>
</dbReference>
<dbReference type="SUPFAM" id="SSF53474">
    <property type="entry name" value="alpha/beta-Hydrolases"/>
    <property type="match status" value="1"/>
</dbReference>
<feature type="compositionally biased region" description="Acidic residues" evidence="4">
    <location>
        <begin position="656"/>
        <end position="665"/>
    </location>
</feature>
<keyword evidence="2 3" id="KW-0040">ANK repeat</keyword>
<dbReference type="SUPFAM" id="SSF48403">
    <property type="entry name" value="Ankyrin repeat"/>
    <property type="match status" value="2"/>
</dbReference>
<dbReference type="Pfam" id="PF00023">
    <property type="entry name" value="Ank"/>
    <property type="match status" value="1"/>
</dbReference>
<feature type="compositionally biased region" description="Polar residues" evidence="4">
    <location>
        <begin position="380"/>
        <end position="392"/>
    </location>
</feature>
<evidence type="ECO:0000313" key="6">
    <source>
        <dbReference type="Proteomes" id="UP000750711"/>
    </source>
</evidence>
<sequence length="907" mass="97500">MANLGLLILASGEGPVVADIIFVHGLRGDRINSWSKGNIVWPRDLLPAVIPNARIMTWGYDSDVMNFFSKSGKSSIYAHAWQLLEDINLKRKTPEERIRPIIFVAHSLGGIVVKDALCNSYNESKEEIMYKPRLAAIKPATAGLVFAGTPHRGSEKAKWATLAANLASLIMKDNNDNVVQALQRGSETLERLQNDFGKILMSLPVFSFFEELGYEKIGKIVDDESASLGYPHERRQYIHANHGGMVKFGSSNETGFERIAGAISELVDDAKIKASRPTWEQSINRGSRESGNRQFYEGRSPTKVKAISIKEHRFSEPGILSFGCDEIIEIIAFTPGSRWKGQKGNKKGFFLKNAVEILDSGESPSQDTFPDSWKNPGLRRQSTLTKQVQHTASWKRDAETAVPTPTPPPQPVHNSNSSQPEEPQASQSPKVNSTIPAKSGAGSELHEALLVAAEEGHVNAVKRQIDKGVDVNAKGGAYGYALVAAAFHGRKEVVKLLLQHGADTDSPGQRDGPALHAAAAQGHLDIVKVLLSRGANPQTQGGQFRFALTAAAFNGNVRIMRVLLDEGAELNATDRENDNALHGAVWGGHIEAVEFLLERGINRDVSGKENGTPLEMARNTGQERIARLLNGEDPTEPPATNAQPSVNASAPLDVNTEAEEETDPEVEAAMTRLLAILLVKSAGEGNLEDVHSLLEAGAPVTWTVDTQGTALHAACLGGHTEVAQVLLERGASVNALAGKVGYPFHAACCSGNLLLVYLLILWGANVGASGGFFGDALHAASWKGDLRIMKLLLDLGFPVNASGGNFGTPLAAAASNGGLDACQFLVQRGANPLSRTPQGFTMVDVARINNQGEAVVLYFKLNGVKSSNLFSLAGLTSRLASFNFTMEAIRAEQEEAALRGQGSRTKT</sequence>
<dbReference type="SUPFAM" id="SSF50044">
    <property type="entry name" value="SH3-domain"/>
    <property type="match status" value="1"/>
</dbReference>
<comment type="caution">
    <text evidence="5">The sequence shown here is derived from an EMBL/GenBank/DDBJ whole genome shotgun (WGS) entry which is preliminary data.</text>
</comment>
<dbReference type="Gene3D" id="3.40.50.1820">
    <property type="entry name" value="alpha/beta hydrolase"/>
    <property type="match status" value="1"/>
</dbReference>
<dbReference type="Gene3D" id="1.25.40.20">
    <property type="entry name" value="Ankyrin repeat-containing domain"/>
    <property type="match status" value="2"/>
</dbReference>
<dbReference type="InterPro" id="IPR036770">
    <property type="entry name" value="Ankyrin_rpt-contain_sf"/>
</dbReference>
<organism evidence="5 6">
    <name type="scientific">Trichoglossum hirsutum</name>
    <dbReference type="NCBI Taxonomy" id="265104"/>
    <lineage>
        <taxon>Eukaryota</taxon>
        <taxon>Fungi</taxon>
        <taxon>Dikarya</taxon>
        <taxon>Ascomycota</taxon>
        <taxon>Pezizomycotina</taxon>
        <taxon>Geoglossomycetes</taxon>
        <taxon>Geoglossales</taxon>
        <taxon>Geoglossaceae</taxon>
        <taxon>Trichoglossum</taxon>
    </lineage>
</organism>
<dbReference type="Pfam" id="PF12796">
    <property type="entry name" value="Ank_2"/>
    <property type="match status" value="3"/>
</dbReference>
<feature type="repeat" description="ANK" evidence="3">
    <location>
        <begin position="576"/>
        <end position="608"/>
    </location>
</feature>
<name>A0A9P8L9J4_9PEZI</name>
<dbReference type="SMART" id="SM00248">
    <property type="entry name" value="ANK"/>
    <property type="match status" value="9"/>
</dbReference>
<feature type="repeat" description="ANK" evidence="3">
    <location>
        <begin position="706"/>
        <end position="738"/>
    </location>
</feature>
<dbReference type="InterPro" id="IPR029058">
    <property type="entry name" value="AB_hydrolase_fold"/>
</dbReference>
<dbReference type="InterPro" id="IPR036028">
    <property type="entry name" value="SH3-like_dom_sf"/>
</dbReference>
<dbReference type="Proteomes" id="UP000750711">
    <property type="component" value="Unassembled WGS sequence"/>
</dbReference>
<feature type="repeat" description="ANK" evidence="3">
    <location>
        <begin position="510"/>
        <end position="542"/>
    </location>
</feature>
<feature type="repeat" description="ANK" evidence="3">
    <location>
        <begin position="543"/>
        <end position="575"/>
    </location>
</feature>
<feature type="repeat" description="ANK" evidence="3">
    <location>
        <begin position="481"/>
        <end position="509"/>
    </location>
</feature>
<dbReference type="AlphaFoldDB" id="A0A9P8L9J4"/>
<feature type="region of interest" description="Disordered" evidence="4">
    <location>
        <begin position="360"/>
        <end position="440"/>
    </location>
</feature>
<dbReference type="PANTHER" id="PTHR24171:SF9">
    <property type="entry name" value="ANKYRIN REPEAT DOMAIN-CONTAINING PROTEIN 39"/>
    <property type="match status" value="1"/>
</dbReference>
<evidence type="ECO:0000256" key="4">
    <source>
        <dbReference type="SAM" id="MobiDB-lite"/>
    </source>
</evidence>
<evidence type="ECO:0000256" key="1">
    <source>
        <dbReference type="ARBA" id="ARBA00022737"/>
    </source>
</evidence>
<keyword evidence="1" id="KW-0677">Repeat</keyword>
<feature type="compositionally biased region" description="Low complexity" evidence="4">
    <location>
        <begin position="415"/>
        <end position="429"/>
    </location>
</feature>
<dbReference type="PROSITE" id="PS50088">
    <property type="entry name" value="ANK_REPEAT"/>
    <property type="match status" value="5"/>
</dbReference>
<protein>
    <recommendedName>
        <fullName evidence="7">DUF676 domain-containing protein</fullName>
    </recommendedName>
</protein>
<accession>A0A9P8L9J4</accession>
<gene>
    <name evidence="5" type="ORF">GP486_005272</name>
</gene>
<dbReference type="GO" id="GO:0004842">
    <property type="term" value="F:ubiquitin-protein transferase activity"/>
    <property type="evidence" value="ECO:0007669"/>
    <property type="project" value="TreeGrafter"/>
</dbReference>
<feature type="region of interest" description="Disordered" evidence="4">
    <location>
        <begin position="630"/>
        <end position="665"/>
    </location>
</feature>
<evidence type="ECO:0000256" key="3">
    <source>
        <dbReference type="PROSITE-ProRule" id="PRU00023"/>
    </source>
</evidence>
<keyword evidence="6" id="KW-1185">Reference proteome</keyword>
<dbReference type="InterPro" id="IPR002110">
    <property type="entry name" value="Ankyrin_rpt"/>
</dbReference>
<proteinExistence type="predicted"/>